<dbReference type="AlphaFoldDB" id="A0A1Y1USF2"/>
<accession>A0A1Y1USF2</accession>
<dbReference type="EMBL" id="NBSH01000001">
    <property type="protein sequence ID" value="ORX40882.1"/>
    <property type="molecule type" value="Genomic_DNA"/>
</dbReference>
<reference evidence="2 3" key="1">
    <citation type="submission" date="2017-03" db="EMBL/GenBank/DDBJ databases">
        <title>Widespread Adenine N6-methylation of Active Genes in Fungi.</title>
        <authorList>
            <consortium name="DOE Joint Genome Institute"/>
            <person name="Mondo S.J."/>
            <person name="Dannebaum R.O."/>
            <person name="Kuo R.C."/>
            <person name="Louie K.B."/>
            <person name="Bewick A.J."/>
            <person name="Labutti K."/>
            <person name="Haridas S."/>
            <person name="Kuo A."/>
            <person name="Salamov A."/>
            <person name="Ahrendt S.R."/>
            <person name="Lau R."/>
            <person name="Bowen B.P."/>
            <person name="Lipzen A."/>
            <person name="Sullivan W."/>
            <person name="Andreopoulos W.B."/>
            <person name="Clum A."/>
            <person name="Lindquist E."/>
            <person name="Daum C."/>
            <person name="Northen T.R."/>
            <person name="Ramamoorthy G."/>
            <person name="Schmitz R.J."/>
            <person name="Gryganskyi A."/>
            <person name="Culley D."/>
            <person name="Magnuson J."/>
            <person name="James T.Y."/>
            <person name="O'Malley M.A."/>
            <person name="Stajich J.E."/>
            <person name="Spatafora J.W."/>
            <person name="Visel A."/>
            <person name="Grigoriev I.V."/>
        </authorList>
    </citation>
    <scope>NUCLEOTIDE SEQUENCE [LARGE SCALE GENOMIC DNA]</scope>
    <source>
        <strain evidence="2 3">NRRL Y-17943</strain>
    </source>
</reference>
<dbReference type="Proteomes" id="UP000193218">
    <property type="component" value="Unassembled WGS sequence"/>
</dbReference>
<dbReference type="InParanoid" id="A0A1Y1USF2"/>
<dbReference type="RefSeq" id="XP_021874561.1">
    <property type="nucleotide sequence ID" value="XM_022014391.1"/>
</dbReference>
<feature type="region of interest" description="Disordered" evidence="1">
    <location>
        <begin position="179"/>
        <end position="205"/>
    </location>
</feature>
<keyword evidence="3" id="KW-1185">Reference proteome</keyword>
<evidence type="ECO:0008006" key="4">
    <source>
        <dbReference type="Google" id="ProtNLM"/>
    </source>
</evidence>
<proteinExistence type="predicted"/>
<sequence>MSMLKFLSRSLTQGSGSSSSAPLRRSVSTNGIKLYLRVPSYGSVFMPFPDPTSEPDAPRQDMELSGDLEIELPSGFGAVRCKSIRVGLRTTCKLDMGVGRGVEEDTLWTGKAELMGSTSDGIILEEGLQRFAFTIIIPGNLAAQDFAPGHRVDNTLFAEIEGIQDPRSLFAWNRRSSTLSSSSSVTPRSAGTRSPSPLYSPNMSPSPSLTILRQETMLPQPPAYNLDDLPRSSSAFTHDENEIPWLTGVHSITRELILLYNPDPTGGVNSLDARVDGDVPGLGPYVLNFAAGEWCIYALLKATVNLLAPSPESTIYHVRVSLHQKAEITSPRDGAEVTVERLFPITAEGVPPDLKRKVQKADQPAIWRGVQAGGQDDWELRLDGQGRLPNDYHGRPTTLEGVETPIRVSHALRTEVWFSVRGEDANGRSFGKDVPGELRILRVEKPVIVPSCFLIPEVLDLPIYGSHRLGCFLAADGQSDIESDCCPLCKTPAKDQFCQTCPPTSIPHPRHDHPKKLVGTSDGTCPSCTYRSVPAGGGAEWRACACGLLREDIISRMKRVTLDERELEVEEEQVQGRRWRAEKVEAERGRSTETRGLELNSVET</sequence>
<feature type="compositionally biased region" description="Low complexity" evidence="1">
    <location>
        <begin position="179"/>
        <end position="189"/>
    </location>
</feature>
<comment type="caution">
    <text evidence="2">The sequence shown here is derived from an EMBL/GenBank/DDBJ whole genome shotgun (WGS) entry which is preliminary data.</text>
</comment>
<protein>
    <recommendedName>
        <fullName evidence="4">Arrestin-like N-terminal domain-containing protein</fullName>
    </recommendedName>
</protein>
<feature type="compositionally biased region" description="Basic and acidic residues" evidence="1">
    <location>
        <begin position="579"/>
        <end position="596"/>
    </location>
</feature>
<organism evidence="2 3">
    <name type="scientific">Kockovaella imperatae</name>
    <dbReference type="NCBI Taxonomy" id="4999"/>
    <lineage>
        <taxon>Eukaryota</taxon>
        <taxon>Fungi</taxon>
        <taxon>Dikarya</taxon>
        <taxon>Basidiomycota</taxon>
        <taxon>Agaricomycotina</taxon>
        <taxon>Tremellomycetes</taxon>
        <taxon>Tremellales</taxon>
        <taxon>Cuniculitremaceae</taxon>
        <taxon>Kockovaella</taxon>
    </lineage>
</organism>
<feature type="compositionally biased region" description="Low complexity" evidence="1">
    <location>
        <begin position="7"/>
        <end position="24"/>
    </location>
</feature>
<evidence type="ECO:0000256" key="1">
    <source>
        <dbReference type="SAM" id="MobiDB-lite"/>
    </source>
</evidence>
<evidence type="ECO:0000313" key="3">
    <source>
        <dbReference type="Proteomes" id="UP000193218"/>
    </source>
</evidence>
<feature type="compositionally biased region" description="Polar residues" evidence="1">
    <location>
        <begin position="191"/>
        <end position="205"/>
    </location>
</feature>
<feature type="region of interest" description="Disordered" evidence="1">
    <location>
        <begin position="569"/>
        <end position="604"/>
    </location>
</feature>
<name>A0A1Y1USF2_9TREE</name>
<feature type="region of interest" description="Disordered" evidence="1">
    <location>
        <begin position="1"/>
        <end position="24"/>
    </location>
</feature>
<evidence type="ECO:0000313" key="2">
    <source>
        <dbReference type="EMBL" id="ORX40882.1"/>
    </source>
</evidence>
<gene>
    <name evidence="2" type="ORF">BD324DRAFT_612440</name>
</gene>
<dbReference type="GeneID" id="33556199"/>
<dbReference type="OrthoDB" id="3345971at2759"/>